<dbReference type="GO" id="GO:0016740">
    <property type="term" value="F:transferase activity"/>
    <property type="evidence" value="ECO:0007669"/>
    <property type="project" value="InterPro"/>
</dbReference>
<protein>
    <recommendedName>
        <fullName evidence="4 5">Large ribosomal subunit protein uL2</fullName>
    </recommendedName>
</protein>
<keyword evidence="5" id="KW-0694">RNA-binding</keyword>
<dbReference type="PANTHER" id="PTHR13691:SF5">
    <property type="entry name" value="LARGE RIBOSOMAL SUBUNIT PROTEIN UL2M"/>
    <property type="match status" value="1"/>
</dbReference>
<dbReference type="InterPro" id="IPR002171">
    <property type="entry name" value="Ribosomal_uL2"/>
</dbReference>
<evidence type="ECO:0000313" key="9">
    <source>
        <dbReference type="EMBL" id="OGE91259.1"/>
    </source>
</evidence>
<sequence>MSIKIYKPTTPGRRETSVLDYAKLLDKKVATPKRLLVGQANSGGRNSQGKITVRHRGGGYRKIIRVVDFRRDKINIPARVQTVEYDPNRTAFLSLIAYRDGEKRFILTPDGLKVGDEVVTSDTAPIKAGNRLPLAKIPIGTFVHDVELLPGAGGKMARSAGTYVTVQAVEENYILLKMPSGEIRKVPARCWATIGQVSNPQQFNIRWGKAGRMRHMGIKPTVRGKAMNPVDHPHGGGEGHNPIGMKYPKTPWGKHALGVKTRKRKKYSNQMIIKRRSK</sequence>
<dbReference type="STRING" id="1817828.A2722_01535"/>
<dbReference type="InterPro" id="IPR014726">
    <property type="entry name" value="Ribosomal_uL2_dom3"/>
</dbReference>
<dbReference type="NCBIfam" id="TIGR01171">
    <property type="entry name" value="rplB_bact"/>
    <property type="match status" value="1"/>
</dbReference>
<gene>
    <name evidence="5" type="primary">rplB</name>
    <name evidence="9" type="ORF">A2722_01535</name>
</gene>
<dbReference type="Gene3D" id="2.40.50.140">
    <property type="entry name" value="Nucleic acid-binding proteins"/>
    <property type="match status" value="1"/>
</dbReference>
<evidence type="ECO:0000256" key="4">
    <source>
        <dbReference type="ARBA" id="ARBA00035242"/>
    </source>
</evidence>
<dbReference type="Pfam" id="PF03947">
    <property type="entry name" value="Ribosomal_L2_C"/>
    <property type="match status" value="1"/>
</dbReference>
<reference evidence="9 10" key="1">
    <citation type="journal article" date="2016" name="Nat. Commun.">
        <title>Thousands of microbial genomes shed light on interconnected biogeochemical processes in an aquifer system.</title>
        <authorList>
            <person name="Anantharaman K."/>
            <person name="Brown C.T."/>
            <person name="Hug L.A."/>
            <person name="Sharon I."/>
            <person name="Castelle C.J."/>
            <person name="Probst A.J."/>
            <person name="Thomas B.C."/>
            <person name="Singh A."/>
            <person name="Wilkins M.J."/>
            <person name="Karaoz U."/>
            <person name="Brodie E.L."/>
            <person name="Williams K.H."/>
            <person name="Hubbard S.S."/>
            <person name="Banfield J.F."/>
        </authorList>
    </citation>
    <scope>NUCLEOTIDE SEQUENCE [LARGE SCALE GENOMIC DNA]</scope>
</reference>
<dbReference type="GO" id="GO:0015934">
    <property type="term" value="C:large ribosomal subunit"/>
    <property type="evidence" value="ECO:0007669"/>
    <property type="project" value="InterPro"/>
</dbReference>
<evidence type="ECO:0000313" key="10">
    <source>
        <dbReference type="Proteomes" id="UP000178377"/>
    </source>
</evidence>
<evidence type="ECO:0000259" key="8">
    <source>
        <dbReference type="SMART" id="SM01383"/>
    </source>
</evidence>
<keyword evidence="2 5" id="KW-0689">Ribosomal protein</keyword>
<dbReference type="GO" id="GO:0002181">
    <property type="term" value="P:cytoplasmic translation"/>
    <property type="evidence" value="ECO:0007669"/>
    <property type="project" value="TreeGrafter"/>
</dbReference>
<dbReference type="PANTHER" id="PTHR13691">
    <property type="entry name" value="RIBOSOMAL PROTEIN L2"/>
    <property type="match status" value="1"/>
</dbReference>
<comment type="caution">
    <text evidence="9">The sequence shown here is derived from an EMBL/GenBank/DDBJ whole genome shotgun (WGS) entry which is preliminary data.</text>
</comment>
<dbReference type="Gene3D" id="2.30.30.30">
    <property type="match status" value="1"/>
</dbReference>
<evidence type="ECO:0000256" key="5">
    <source>
        <dbReference type="HAMAP-Rule" id="MF_01320"/>
    </source>
</evidence>
<dbReference type="FunFam" id="4.10.950.10:FF:000001">
    <property type="entry name" value="50S ribosomal protein L2"/>
    <property type="match status" value="1"/>
</dbReference>
<dbReference type="InterPro" id="IPR008991">
    <property type="entry name" value="Translation_prot_SH3-like_sf"/>
</dbReference>
<evidence type="ECO:0000256" key="3">
    <source>
        <dbReference type="ARBA" id="ARBA00023274"/>
    </source>
</evidence>
<dbReference type="FunFam" id="2.30.30.30:FF:000001">
    <property type="entry name" value="50S ribosomal protein L2"/>
    <property type="match status" value="1"/>
</dbReference>
<comment type="similarity">
    <text evidence="1 5">Belongs to the universal ribosomal protein uL2 family.</text>
</comment>
<dbReference type="EMBL" id="MFEO01000002">
    <property type="protein sequence ID" value="OGE91259.1"/>
    <property type="molecule type" value="Genomic_DNA"/>
</dbReference>
<dbReference type="InterPro" id="IPR022669">
    <property type="entry name" value="Ribosomal_uL2_C"/>
</dbReference>
<dbReference type="InterPro" id="IPR014722">
    <property type="entry name" value="Rib_uL2_dom2"/>
</dbReference>
<feature type="domain" description="Large ribosomal subunit protein uL2 C-terminal" evidence="7">
    <location>
        <begin position="126"/>
        <end position="255"/>
    </location>
</feature>
<organism evidence="9 10">
    <name type="scientific">Candidatus Doudnabacteria bacterium RIFCSPHIGHO2_01_FULL_50_11</name>
    <dbReference type="NCBI Taxonomy" id="1817828"/>
    <lineage>
        <taxon>Bacteria</taxon>
        <taxon>Candidatus Doudnaibacteriota</taxon>
    </lineage>
</organism>
<dbReference type="Proteomes" id="UP000178377">
    <property type="component" value="Unassembled WGS sequence"/>
</dbReference>
<comment type="function">
    <text evidence="5">One of the primary rRNA binding proteins. Required for association of the 30S and 50S subunits to form the 70S ribosome, for tRNA binding and peptide bond formation. It has been suggested to have peptidyltransferase activity; this is somewhat controversial. Makes several contacts with the 16S rRNA in the 70S ribosome.</text>
</comment>
<dbReference type="AlphaFoldDB" id="A0A1F5PMW9"/>
<dbReference type="Pfam" id="PF00181">
    <property type="entry name" value="Ribosomal_L2_N"/>
    <property type="match status" value="1"/>
</dbReference>
<accession>A0A1F5PMW9</accession>
<dbReference type="SMART" id="SM01382">
    <property type="entry name" value="Ribosomal_L2_C"/>
    <property type="match status" value="1"/>
</dbReference>
<dbReference type="InterPro" id="IPR022666">
    <property type="entry name" value="Ribosomal_uL2_RNA-bd_dom"/>
</dbReference>
<keyword evidence="3 5" id="KW-0687">Ribonucleoprotein</keyword>
<feature type="compositionally biased region" description="Basic residues" evidence="6">
    <location>
        <begin position="260"/>
        <end position="278"/>
    </location>
</feature>
<evidence type="ECO:0000256" key="6">
    <source>
        <dbReference type="SAM" id="MobiDB-lite"/>
    </source>
</evidence>
<dbReference type="Gene3D" id="4.10.950.10">
    <property type="entry name" value="Ribosomal protein L2, domain 3"/>
    <property type="match status" value="1"/>
</dbReference>
<dbReference type="InterPro" id="IPR005880">
    <property type="entry name" value="Ribosomal_uL2_bac/org-type"/>
</dbReference>
<keyword evidence="5" id="KW-0699">rRNA-binding</keyword>
<evidence type="ECO:0000256" key="1">
    <source>
        <dbReference type="ARBA" id="ARBA00005636"/>
    </source>
</evidence>
<dbReference type="GO" id="GO:0019843">
    <property type="term" value="F:rRNA binding"/>
    <property type="evidence" value="ECO:0007669"/>
    <property type="project" value="UniProtKB-UniRule"/>
</dbReference>
<dbReference type="PIRSF" id="PIRSF002158">
    <property type="entry name" value="Ribosomal_L2"/>
    <property type="match status" value="1"/>
</dbReference>
<evidence type="ECO:0000256" key="2">
    <source>
        <dbReference type="ARBA" id="ARBA00022980"/>
    </source>
</evidence>
<dbReference type="SMART" id="SM01383">
    <property type="entry name" value="Ribosomal_L2"/>
    <property type="match status" value="1"/>
</dbReference>
<dbReference type="GO" id="GO:0003735">
    <property type="term" value="F:structural constituent of ribosome"/>
    <property type="evidence" value="ECO:0007669"/>
    <property type="project" value="InterPro"/>
</dbReference>
<feature type="domain" description="Large ribosomal subunit protein uL2 RNA-binding" evidence="8">
    <location>
        <begin position="44"/>
        <end position="120"/>
    </location>
</feature>
<dbReference type="SUPFAM" id="SSF50249">
    <property type="entry name" value="Nucleic acid-binding proteins"/>
    <property type="match status" value="1"/>
</dbReference>
<dbReference type="SUPFAM" id="SSF50104">
    <property type="entry name" value="Translation proteins SH3-like domain"/>
    <property type="match status" value="1"/>
</dbReference>
<comment type="subunit">
    <text evidence="5">Part of the 50S ribosomal subunit. Forms a bridge to the 30S subunit in the 70S ribosome.</text>
</comment>
<dbReference type="InterPro" id="IPR012340">
    <property type="entry name" value="NA-bd_OB-fold"/>
</dbReference>
<name>A0A1F5PMW9_9BACT</name>
<feature type="region of interest" description="Disordered" evidence="6">
    <location>
        <begin position="223"/>
        <end position="278"/>
    </location>
</feature>
<proteinExistence type="inferred from homology"/>
<evidence type="ECO:0000259" key="7">
    <source>
        <dbReference type="SMART" id="SM01382"/>
    </source>
</evidence>
<dbReference type="HAMAP" id="MF_01320_B">
    <property type="entry name" value="Ribosomal_uL2_B"/>
    <property type="match status" value="1"/>
</dbReference>